<gene>
    <name evidence="2" type="ORF">MGAL_10B044268</name>
</gene>
<evidence type="ECO:0000313" key="3">
    <source>
        <dbReference type="Proteomes" id="UP000596742"/>
    </source>
</evidence>
<organism evidence="2 3">
    <name type="scientific">Mytilus galloprovincialis</name>
    <name type="common">Mediterranean mussel</name>
    <dbReference type="NCBI Taxonomy" id="29158"/>
    <lineage>
        <taxon>Eukaryota</taxon>
        <taxon>Metazoa</taxon>
        <taxon>Spiralia</taxon>
        <taxon>Lophotrochozoa</taxon>
        <taxon>Mollusca</taxon>
        <taxon>Bivalvia</taxon>
        <taxon>Autobranchia</taxon>
        <taxon>Pteriomorphia</taxon>
        <taxon>Mytilida</taxon>
        <taxon>Mytiloidea</taxon>
        <taxon>Mytilidae</taxon>
        <taxon>Mytilinae</taxon>
        <taxon>Mytilus</taxon>
    </lineage>
</organism>
<proteinExistence type="predicted"/>
<dbReference type="EMBL" id="UYJE01009956">
    <property type="protein sequence ID" value="VDI78357.1"/>
    <property type="molecule type" value="Genomic_DNA"/>
</dbReference>
<reference evidence="2" key="1">
    <citation type="submission" date="2018-11" db="EMBL/GenBank/DDBJ databases">
        <authorList>
            <person name="Alioto T."/>
            <person name="Alioto T."/>
        </authorList>
    </citation>
    <scope>NUCLEOTIDE SEQUENCE</scope>
</reference>
<keyword evidence="3" id="KW-1185">Reference proteome</keyword>
<accession>A0A8B6HE31</accession>
<name>A0A8B6HE31_MYTGA</name>
<keyword evidence="1" id="KW-0175">Coiled coil</keyword>
<sequence length="108" mass="12436">MLFARVDKIELVDKYFSDKEITNEIILTKNQKLKKSLSKLEQEEGNEKNIKIANETKNTNAPEAETPHLLKNGEIIIKGVFKKKLNDKIVKDVKHVKGWNIADIDVTY</sequence>
<dbReference type="OrthoDB" id="10484611at2759"/>
<feature type="coiled-coil region" evidence="1">
    <location>
        <begin position="23"/>
        <end position="50"/>
    </location>
</feature>
<dbReference type="Proteomes" id="UP000596742">
    <property type="component" value="Unassembled WGS sequence"/>
</dbReference>
<evidence type="ECO:0000256" key="1">
    <source>
        <dbReference type="SAM" id="Coils"/>
    </source>
</evidence>
<dbReference type="AlphaFoldDB" id="A0A8B6HE31"/>
<protein>
    <submittedName>
        <fullName evidence="2">Uncharacterized protein</fullName>
    </submittedName>
</protein>
<comment type="caution">
    <text evidence="2">The sequence shown here is derived from an EMBL/GenBank/DDBJ whole genome shotgun (WGS) entry which is preliminary data.</text>
</comment>
<evidence type="ECO:0000313" key="2">
    <source>
        <dbReference type="EMBL" id="VDI78357.1"/>
    </source>
</evidence>